<keyword evidence="1" id="KW-1185">Reference proteome</keyword>
<dbReference type="AlphaFoldDB" id="A0A8B8BBL4"/>
<protein>
    <submittedName>
        <fullName evidence="2">Uncharacterized protein LOC111109018</fullName>
    </submittedName>
</protein>
<evidence type="ECO:0000313" key="1">
    <source>
        <dbReference type="Proteomes" id="UP000694844"/>
    </source>
</evidence>
<gene>
    <name evidence="2" type="primary">LOC111109018</name>
</gene>
<dbReference type="KEGG" id="cvn:111109018"/>
<evidence type="ECO:0000313" key="2">
    <source>
        <dbReference type="RefSeq" id="XP_022300815.1"/>
    </source>
</evidence>
<dbReference type="GeneID" id="111109018"/>
<organism evidence="1 2">
    <name type="scientific">Crassostrea virginica</name>
    <name type="common">Eastern oyster</name>
    <dbReference type="NCBI Taxonomy" id="6565"/>
    <lineage>
        <taxon>Eukaryota</taxon>
        <taxon>Metazoa</taxon>
        <taxon>Spiralia</taxon>
        <taxon>Lophotrochozoa</taxon>
        <taxon>Mollusca</taxon>
        <taxon>Bivalvia</taxon>
        <taxon>Autobranchia</taxon>
        <taxon>Pteriomorphia</taxon>
        <taxon>Ostreida</taxon>
        <taxon>Ostreoidea</taxon>
        <taxon>Ostreidae</taxon>
        <taxon>Crassostrea</taxon>
    </lineage>
</organism>
<accession>A0A8B8BBL4</accession>
<sequence length="188" mass="22224">METLAFENRLRLLLSEYVSSTNTRTMTPVRRHILQILMFIYGKENLNESGAFTYSKDRHVADHQRKYVLFSYLFLEALLKKTITRTDLTTVQRMWDKHLLSLVNNGMENAAEKYERILHSSKDTIINIKRFQRYLSKCSAADTEKGAENVPTSFSFRKSNLKERLAWRLKNFFGHGDPKDFFMIKFHD</sequence>
<dbReference type="OrthoDB" id="6178504at2759"/>
<name>A0A8B8BBL4_CRAVI</name>
<reference evidence="2" key="1">
    <citation type="submission" date="2025-08" db="UniProtKB">
        <authorList>
            <consortium name="RefSeq"/>
        </authorList>
    </citation>
    <scope>IDENTIFICATION</scope>
    <source>
        <tissue evidence="2">Whole sample</tissue>
    </source>
</reference>
<dbReference type="Proteomes" id="UP000694844">
    <property type="component" value="Chromosome 8"/>
</dbReference>
<proteinExistence type="predicted"/>
<dbReference type="RefSeq" id="XP_022300815.1">
    <property type="nucleotide sequence ID" value="XM_022445107.1"/>
</dbReference>